<dbReference type="SUPFAM" id="SSF48264">
    <property type="entry name" value="Cytochrome P450"/>
    <property type="match status" value="1"/>
</dbReference>
<dbReference type="InterPro" id="IPR036396">
    <property type="entry name" value="Cyt_P450_sf"/>
</dbReference>
<dbReference type="InterPro" id="IPR002401">
    <property type="entry name" value="Cyt_P450_E_grp-I"/>
</dbReference>
<dbReference type="InterPro" id="IPR001128">
    <property type="entry name" value="Cyt_P450"/>
</dbReference>
<dbReference type="InterPro" id="IPR050121">
    <property type="entry name" value="Cytochrome_P450_monoxygenase"/>
</dbReference>
<dbReference type="AlphaFoldDB" id="A0A840AC20"/>
<comment type="cofactor">
    <cofactor evidence="2">
        <name>heme</name>
        <dbReference type="ChEBI" id="CHEBI:30413"/>
    </cofactor>
</comment>
<gene>
    <name evidence="3" type="ORF">GGQ83_002557</name>
</gene>
<proteinExistence type="inferred from homology"/>
<protein>
    <submittedName>
        <fullName evidence="3">Cytochrome P450</fullName>
    </submittedName>
</protein>
<dbReference type="PRINTS" id="PR00463">
    <property type="entry name" value="EP450I"/>
</dbReference>
<dbReference type="PANTHER" id="PTHR24305:SF166">
    <property type="entry name" value="CYTOCHROME P450 12A4, MITOCHONDRIAL-RELATED"/>
    <property type="match status" value="1"/>
</dbReference>
<dbReference type="PANTHER" id="PTHR24305">
    <property type="entry name" value="CYTOCHROME P450"/>
    <property type="match status" value="1"/>
</dbReference>
<dbReference type="Gene3D" id="1.10.630.10">
    <property type="entry name" value="Cytochrome P450"/>
    <property type="match status" value="1"/>
</dbReference>
<name>A0A840AC20_9PROT</name>
<dbReference type="Pfam" id="PF00067">
    <property type="entry name" value="p450"/>
    <property type="match status" value="1"/>
</dbReference>
<dbReference type="GO" id="GO:0016705">
    <property type="term" value="F:oxidoreductase activity, acting on paired donors, with incorporation or reduction of molecular oxygen"/>
    <property type="evidence" value="ECO:0007669"/>
    <property type="project" value="InterPro"/>
</dbReference>
<evidence type="ECO:0000313" key="3">
    <source>
        <dbReference type="EMBL" id="MBB3899109.1"/>
    </source>
</evidence>
<dbReference type="GO" id="GO:0020037">
    <property type="term" value="F:heme binding"/>
    <property type="evidence" value="ECO:0007669"/>
    <property type="project" value="InterPro"/>
</dbReference>
<dbReference type="GO" id="GO:0004497">
    <property type="term" value="F:monooxygenase activity"/>
    <property type="evidence" value="ECO:0007669"/>
    <property type="project" value="InterPro"/>
</dbReference>
<dbReference type="Proteomes" id="UP000553193">
    <property type="component" value="Unassembled WGS sequence"/>
</dbReference>
<organism evidence="3 4">
    <name type="scientific">Roseococcus suduntuyensis</name>
    <dbReference type="NCBI Taxonomy" id="455361"/>
    <lineage>
        <taxon>Bacteria</taxon>
        <taxon>Pseudomonadati</taxon>
        <taxon>Pseudomonadota</taxon>
        <taxon>Alphaproteobacteria</taxon>
        <taxon>Acetobacterales</taxon>
        <taxon>Roseomonadaceae</taxon>
        <taxon>Roseococcus</taxon>
    </lineage>
</organism>
<dbReference type="EMBL" id="JACIDJ010000004">
    <property type="protein sequence ID" value="MBB3899109.1"/>
    <property type="molecule type" value="Genomic_DNA"/>
</dbReference>
<keyword evidence="2" id="KW-0349">Heme</keyword>
<dbReference type="GO" id="GO:0005506">
    <property type="term" value="F:iron ion binding"/>
    <property type="evidence" value="ECO:0007669"/>
    <property type="project" value="InterPro"/>
</dbReference>
<evidence type="ECO:0000313" key="4">
    <source>
        <dbReference type="Proteomes" id="UP000553193"/>
    </source>
</evidence>
<keyword evidence="2" id="KW-0479">Metal-binding</keyword>
<evidence type="ECO:0000256" key="2">
    <source>
        <dbReference type="PIRSR" id="PIRSR602401-1"/>
    </source>
</evidence>
<comment type="similarity">
    <text evidence="1">Belongs to the cytochrome P450 family.</text>
</comment>
<dbReference type="RefSeq" id="WP_184384583.1">
    <property type="nucleotide sequence ID" value="NZ_JACIDJ010000004.1"/>
</dbReference>
<accession>A0A840AC20</accession>
<sequence length="461" mass="49582">MHPDLGRDSPRPIPELPGGTPLLGHLSAMAAAPHLFPVRALAAHGGLAAWRVGPRRVVAVGRADLARHVLVTAADRYPRGAVNRNLGTVIGDGLLATEGEPWLARRRALQPAFRPDRLHALAAATHAVMDEVLARWQVGEVLDALTEARRIAIRVIGRALLSLDIDEARGAAFTAAVQQSLLHLSRRNWSLLRLPLWVPTPLHRALLGTRRTLDDFVGAVIDARLADPGAAPDDMLAAIMAGRGHLSRAALVNETKTLFVAGFETTATALTWLFHLLARHPGWAASLGEEARALGRPPGLSDLRQLPRIAATVEEAMRLYPPVYNMGREAAQDDLLDGHAVPEGVTVLVSILAIHRDPAAFEEAARFRPERFLGEGAAARRALLPYAWGRHQCIGNHFADLELALVLARIVGARRLLPVEEGEVGLLGRTTLVPDRPIRLKVAPLARGGGAPLARGEVPPA</sequence>
<evidence type="ECO:0000256" key="1">
    <source>
        <dbReference type="ARBA" id="ARBA00010617"/>
    </source>
</evidence>
<reference evidence="3 4" key="1">
    <citation type="submission" date="2020-08" db="EMBL/GenBank/DDBJ databases">
        <title>Genomic Encyclopedia of Type Strains, Phase IV (KMG-IV): sequencing the most valuable type-strain genomes for metagenomic binning, comparative biology and taxonomic classification.</title>
        <authorList>
            <person name="Goeker M."/>
        </authorList>
    </citation>
    <scope>NUCLEOTIDE SEQUENCE [LARGE SCALE GENOMIC DNA]</scope>
    <source>
        <strain evidence="3 4">DSM 19979</strain>
    </source>
</reference>
<dbReference type="PRINTS" id="PR00385">
    <property type="entry name" value="P450"/>
</dbReference>
<feature type="binding site" description="axial binding residue" evidence="2">
    <location>
        <position position="393"/>
    </location>
    <ligand>
        <name>heme</name>
        <dbReference type="ChEBI" id="CHEBI:30413"/>
    </ligand>
    <ligandPart>
        <name>Fe</name>
        <dbReference type="ChEBI" id="CHEBI:18248"/>
    </ligandPart>
</feature>
<keyword evidence="2" id="KW-0408">Iron</keyword>
<comment type="caution">
    <text evidence="3">The sequence shown here is derived from an EMBL/GenBank/DDBJ whole genome shotgun (WGS) entry which is preliminary data.</text>
</comment>
<keyword evidence="4" id="KW-1185">Reference proteome</keyword>